<feature type="transmembrane region" description="Helical" evidence="2">
    <location>
        <begin position="208"/>
        <end position="226"/>
    </location>
</feature>
<feature type="region of interest" description="Disordered" evidence="1">
    <location>
        <begin position="1"/>
        <end position="20"/>
    </location>
</feature>
<evidence type="ECO:0000256" key="2">
    <source>
        <dbReference type="SAM" id="Phobius"/>
    </source>
</evidence>
<evidence type="ECO:0000256" key="1">
    <source>
        <dbReference type="SAM" id="MobiDB-lite"/>
    </source>
</evidence>
<organism evidence="3 4">
    <name type="scientific">Candidatus Lokiarchaeum ossiferum</name>
    <dbReference type="NCBI Taxonomy" id="2951803"/>
    <lineage>
        <taxon>Archaea</taxon>
        <taxon>Promethearchaeati</taxon>
        <taxon>Promethearchaeota</taxon>
        <taxon>Promethearchaeia</taxon>
        <taxon>Promethearchaeales</taxon>
        <taxon>Promethearchaeaceae</taxon>
        <taxon>Candidatus Lokiarchaeum</taxon>
    </lineage>
</organism>
<feature type="transmembrane region" description="Helical" evidence="2">
    <location>
        <begin position="167"/>
        <end position="188"/>
    </location>
</feature>
<evidence type="ECO:0008006" key="5">
    <source>
        <dbReference type="Google" id="ProtNLM"/>
    </source>
</evidence>
<protein>
    <recommendedName>
        <fullName evidence="5">DUF4234 domain-containing protein</fullName>
    </recommendedName>
</protein>
<feature type="transmembrane region" description="Helical" evidence="2">
    <location>
        <begin position="84"/>
        <end position="110"/>
    </location>
</feature>
<sequence length="248" mass="29812">MSNPTEKVQPKIENSEETSPNLKDYFSTGTYSRIEKGGLDYIQKKKWYLIISAVFPIYIFIVEILTTLFYLRSLKMEVEFHGRVISYILTSSFGTMFILILLLFQFLFLLGWRKKLQQYLEQKEGNHSRDADPNITDGDLNQTTEQRVSLTKLFYGIVNHMEKIRTLFFFLNFLALYMIFSSTRIFWLNKRPFQMDNLQFGMMKWLKITSSILLLFYLGFEWFHFLKWNQKFSQLRAFEKRVYEELDL</sequence>
<keyword evidence="2" id="KW-0812">Transmembrane</keyword>
<feature type="transmembrane region" description="Helical" evidence="2">
    <location>
        <begin position="47"/>
        <end position="72"/>
    </location>
</feature>
<dbReference type="Proteomes" id="UP001208689">
    <property type="component" value="Chromosome"/>
</dbReference>
<gene>
    <name evidence="3" type="ORF">NEF87_003081</name>
</gene>
<evidence type="ECO:0000313" key="3">
    <source>
        <dbReference type="EMBL" id="UYP46796.1"/>
    </source>
</evidence>
<reference evidence="3" key="1">
    <citation type="submission" date="2022-09" db="EMBL/GenBank/DDBJ databases">
        <title>Actin cytoskeleton and complex cell architecture in an #Asgard archaeon.</title>
        <authorList>
            <person name="Ponce Toledo R.I."/>
            <person name="Schleper C."/>
            <person name="Rodrigues Oliveira T."/>
            <person name="Wollweber F."/>
            <person name="Xu J."/>
            <person name="Rittmann S."/>
            <person name="Klingl A."/>
            <person name="Pilhofer M."/>
        </authorList>
    </citation>
    <scope>NUCLEOTIDE SEQUENCE</scope>
    <source>
        <strain evidence="3">B-35</strain>
    </source>
</reference>
<keyword evidence="2" id="KW-0472">Membrane</keyword>
<dbReference type="EMBL" id="CP104013">
    <property type="protein sequence ID" value="UYP46796.1"/>
    <property type="molecule type" value="Genomic_DNA"/>
</dbReference>
<proteinExistence type="predicted"/>
<keyword evidence="4" id="KW-1185">Reference proteome</keyword>
<evidence type="ECO:0000313" key="4">
    <source>
        <dbReference type="Proteomes" id="UP001208689"/>
    </source>
</evidence>
<keyword evidence="2" id="KW-1133">Transmembrane helix</keyword>
<name>A0ABY6HTF3_9ARCH</name>
<accession>A0ABY6HTF3</accession>